<dbReference type="EMBL" id="CM035423">
    <property type="protein sequence ID" value="KAH7365794.1"/>
    <property type="molecule type" value="Genomic_DNA"/>
</dbReference>
<protein>
    <recommendedName>
        <fullName evidence="4">NADH dehydrogenase subunit 2</fullName>
    </recommendedName>
</protein>
<feature type="transmembrane region" description="Helical" evidence="1">
    <location>
        <begin position="47"/>
        <end position="69"/>
    </location>
</feature>
<feature type="transmembrane region" description="Helical" evidence="1">
    <location>
        <begin position="23"/>
        <end position="40"/>
    </location>
</feature>
<evidence type="ECO:0000313" key="2">
    <source>
        <dbReference type="EMBL" id="KAH7365794.1"/>
    </source>
</evidence>
<feature type="transmembrane region" description="Helical" evidence="1">
    <location>
        <begin position="197"/>
        <end position="214"/>
    </location>
</feature>
<organism evidence="2 3">
    <name type="scientific">Ceratopteris richardii</name>
    <name type="common">Triangle waterfern</name>
    <dbReference type="NCBI Taxonomy" id="49495"/>
    <lineage>
        <taxon>Eukaryota</taxon>
        <taxon>Viridiplantae</taxon>
        <taxon>Streptophyta</taxon>
        <taxon>Embryophyta</taxon>
        <taxon>Tracheophyta</taxon>
        <taxon>Polypodiopsida</taxon>
        <taxon>Polypodiidae</taxon>
        <taxon>Polypodiales</taxon>
        <taxon>Pteridineae</taxon>
        <taxon>Pteridaceae</taxon>
        <taxon>Parkerioideae</taxon>
        <taxon>Ceratopteris</taxon>
    </lineage>
</organism>
<feature type="transmembrane region" description="Helical" evidence="1">
    <location>
        <begin position="151"/>
        <end position="177"/>
    </location>
</feature>
<dbReference type="AlphaFoldDB" id="A0A8T2SQ19"/>
<evidence type="ECO:0000313" key="3">
    <source>
        <dbReference type="Proteomes" id="UP000825935"/>
    </source>
</evidence>
<dbReference type="Proteomes" id="UP000825935">
    <property type="component" value="Chromosome 18"/>
</dbReference>
<keyword evidence="1" id="KW-1133">Transmembrane helix</keyword>
<keyword evidence="3" id="KW-1185">Reference proteome</keyword>
<comment type="caution">
    <text evidence="2">The sequence shown here is derived from an EMBL/GenBank/DDBJ whole genome shotgun (WGS) entry which is preliminary data.</text>
</comment>
<name>A0A8T2SQ19_CERRI</name>
<keyword evidence="1" id="KW-0472">Membrane</keyword>
<evidence type="ECO:0000256" key="1">
    <source>
        <dbReference type="SAM" id="Phobius"/>
    </source>
</evidence>
<gene>
    <name evidence="2" type="ORF">KP509_18G046600</name>
</gene>
<keyword evidence="1" id="KW-0812">Transmembrane</keyword>
<proteinExistence type="predicted"/>
<evidence type="ECO:0008006" key="4">
    <source>
        <dbReference type="Google" id="ProtNLM"/>
    </source>
</evidence>
<dbReference type="OrthoDB" id="4092844at2759"/>
<reference evidence="2" key="1">
    <citation type="submission" date="2021-08" db="EMBL/GenBank/DDBJ databases">
        <title>WGS assembly of Ceratopteris richardii.</title>
        <authorList>
            <person name="Marchant D.B."/>
            <person name="Chen G."/>
            <person name="Jenkins J."/>
            <person name="Shu S."/>
            <person name="Leebens-Mack J."/>
            <person name="Grimwood J."/>
            <person name="Schmutz J."/>
            <person name="Soltis P."/>
            <person name="Soltis D."/>
            <person name="Chen Z.-H."/>
        </authorList>
    </citation>
    <scope>NUCLEOTIDE SEQUENCE</scope>
    <source>
        <strain evidence="2">Whitten #5841</strain>
        <tissue evidence="2">Leaf</tissue>
    </source>
</reference>
<accession>A0A8T2SQ19</accession>
<feature type="transmembrane region" description="Helical" evidence="1">
    <location>
        <begin position="89"/>
        <end position="106"/>
    </location>
</feature>
<sequence>MASSPFEAVGVFEYDSFALLPKIFPINATILLLIHGVLFSTFKQYDYLLLVCNVGWLAIALVAPGAPIAFANLLYNNGMKDNSTYFREILPLLSTANTLVTCLHYFKRERLNAFESIVLILPSTRSMLFTVLACDSIAIDSEFFTEAGLKYSISGAFSSGILLFGLTLFYYICLVKIMYFDTPPRWILSNPMDPEKLLLPAISSSPISFLFFYLSPLFLVSKEMAHCLCCI</sequence>